<sequence>METLELLRRRSENLEDLQQIVRTMKALSAVSIRQYERAAESLAEYERTVALGLQAVLRDPGHRLPAPKPGQGEAVVIFGTDHGLCGRFNEVITEQALAQHSIGQQQTHQRWLAVGERLAAALEHQREHQARSELRILALPGSATAITELVQRVLLQLDAWRRQGVGRVELWHNRPTSRSGYRPCHQRLYPLDPEPFQAQASRPWPSRCIPQYSLGWERLLGRLLRQHYFVVLFRACAESLAAEHGSRLAAMQTAGKNIDEHLQEVTARFRRVRQAHITSELLDVVSGFEAAAPAQPPSPPFPR</sequence>
<keyword evidence="6" id="KW-0406">Ion transport</keyword>
<dbReference type="Gene3D" id="1.10.287.80">
    <property type="entry name" value="ATP synthase, gamma subunit, helix hairpin domain"/>
    <property type="match status" value="1"/>
</dbReference>
<gene>
    <name evidence="10" type="ORF">F2Q65_05150</name>
</gene>
<protein>
    <submittedName>
        <fullName evidence="10">F0F1 ATP synthase subunit gamma</fullName>
    </submittedName>
</protein>
<comment type="function">
    <text evidence="1">Produces ATP from ADP in the presence of a proton gradient across the membrane. The gamma chain is believed to be important in regulating ATPase activity and the flow of protons through the CF(0) complex.</text>
</comment>
<evidence type="ECO:0000256" key="5">
    <source>
        <dbReference type="ARBA" id="ARBA00022781"/>
    </source>
</evidence>
<dbReference type="EMBL" id="VWXX01000005">
    <property type="protein sequence ID" value="KAA6186199.1"/>
    <property type="molecule type" value="Genomic_DNA"/>
</dbReference>
<accession>A0A5M8FN86</accession>
<dbReference type="AlphaFoldDB" id="A0A5M8FN86"/>
<dbReference type="PRINTS" id="PR00126">
    <property type="entry name" value="ATPASEGAMMA"/>
</dbReference>
<evidence type="ECO:0000256" key="4">
    <source>
        <dbReference type="ARBA" id="ARBA00022448"/>
    </source>
</evidence>
<comment type="subcellular location">
    <subcellularLocation>
        <location evidence="2">Membrane</location>
        <topology evidence="2">Peripheral membrane protein</topology>
    </subcellularLocation>
</comment>
<evidence type="ECO:0000256" key="9">
    <source>
        <dbReference type="ARBA" id="ARBA00023310"/>
    </source>
</evidence>
<evidence type="ECO:0000313" key="10">
    <source>
        <dbReference type="EMBL" id="KAA6186199.1"/>
    </source>
</evidence>
<organism evidence="10 11">
    <name type="scientific">Thiohalocapsa marina</name>
    <dbReference type="NCBI Taxonomy" id="424902"/>
    <lineage>
        <taxon>Bacteria</taxon>
        <taxon>Pseudomonadati</taxon>
        <taxon>Pseudomonadota</taxon>
        <taxon>Gammaproteobacteria</taxon>
        <taxon>Chromatiales</taxon>
        <taxon>Chromatiaceae</taxon>
        <taxon>Thiohalocapsa</taxon>
    </lineage>
</organism>
<dbReference type="Gene3D" id="3.40.1380.10">
    <property type="match status" value="1"/>
</dbReference>
<evidence type="ECO:0000256" key="1">
    <source>
        <dbReference type="ARBA" id="ARBA00003456"/>
    </source>
</evidence>
<comment type="caution">
    <text evidence="10">The sequence shown here is derived from an EMBL/GenBank/DDBJ whole genome shotgun (WGS) entry which is preliminary data.</text>
</comment>
<evidence type="ECO:0000313" key="11">
    <source>
        <dbReference type="Proteomes" id="UP000322981"/>
    </source>
</evidence>
<dbReference type="GO" id="GO:0046933">
    <property type="term" value="F:proton-transporting ATP synthase activity, rotational mechanism"/>
    <property type="evidence" value="ECO:0007669"/>
    <property type="project" value="InterPro"/>
</dbReference>
<keyword evidence="8" id="KW-0139">CF(1)</keyword>
<keyword evidence="7" id="KW-0472">Membrane</keyword>
<dbReference type="InterPro" id="IPR035968">
    <property type="entry name" value="ATP_synth_F1_ATPase_gsu"/>
</dbReference>
<dbReference type="RefSeq" id="WP_150091113.1">
    <property type="nucleotide sequence ID" value="NZ_JBFUOH010000031.1"/>
</dbReference>
<dbReference type="SUPFAM" id="SSF52943">
    <property type="entry name" value="ATP synthase (F1-ATPase), gamma subunit"/>
    <property type="match status" value="1"/>
</dbReference>
<proteinExistence type="inferred from homology"/>
<comment type="similarity">
    <text evidence="3">Belongs to the ATPase gamma chain family.</text>
</comment>
<name>A0A5M8FN86_9GAMM</name>
<dbReference type="PANTHER" id="PTHR11693:SF22">
    <property type="entry name" value="ATP SYNTHASE SUBUNIT GAMMA, MITOCHONDRIAL"/>
    <property type="match status" value="1"/>
</dbReference>
<evidence type="ECO:0000256" key="3">
    <source>
        <dbReference type="ARBA" id="ARBA00007681"/>
    </source>
</evidence>
<evidence type="ECO:0000256" key="6">
    <source>
        <dbReference type="ARBA" id="ARBA00023065"/>
    </source>
</evidence>
<evidence type="ECO:0000256" key="8">
    <source>
        <dbReference type="ARBA" id="ARBA00023196"/>
    </source>
</evidence>
<dbReference type="CDD" id="cd12151">
    <property type="entry name" value="F1-ATPase_gamma"/>
    <property type="match status" value="1"/>
</dbReference>
<evidence type="ECO:0000256" key="7">
    <source>
        <dbReference type="ARBA" id="ARBA00023136"/>
    </source>
</evidence>
<dbReference type="PANTHER" id="PTHR11693">
    <property type="entry name" value="ATP SYNTHASE GAMMA CHAIN"/>
    <property type="match status" value="1"/>
</dbReference>
<dbReference type="Proteomes" id="UP000322981">
    <property type="component" value="Unassembled WGS sequence"/>
</dbReference>
<keyword evidence="11" id="KW-1185">Reference proteome</keyword>
<dbReference type="InterPro" id="IPR017709">
    <property type="entry name" value="Alt_ATP_synth_F1_gsu"/>
</dbReference>
<dbReference type="OrthoDB" id="9812769at2"/>
<keyword evidence="9" id="KW-0066">ATP synthesis</keyword>
<dbReference type="NCBIfam" id="TIGR03323">
    <property type="entry name" value="alt_F1F0_F1_gam"/>
    <property type="match status" value="1"/>
</dbReference>
<evidence type="ECO:0000256" key="2">
    <source>
        <dbReference type="ARBA" id="ARBA00004170"/>
    </source>
</evidence>
<dbReference type="Pfam" id="PF00231">
    <property type="entry name" value="ATP-synt"/>
    <property type="match status" value="1"/>
</dbReference>
<keyword evidence="4" id="KW-0813">Transport</keyword>
<dbReference type="InterPro" id="IPR000131">
    <property type="entry name" value="ATP_synth_F1_gsu"/>
</dbReference>
<dbReference type="GO" id="GO:0045259">
    <property type="term" value="C:proton-transporting ATP synthase complex"/>
    <property type="evidence" value="ECO:0007669"/>
    <property type="project" value="UniProtKB-KW"/>
</dbReference>
<reference evidence="10 11" key="1">
    <citation type="submission" date="2019-09" db="EMBL/GenBank/DDBJ databases">
        <title>Whole-genome sequence of the purple sulfur bacterium Thiohalocapsa marina DSM 19078.</title>
        <authorList>
            <person name="Kyndt J.A."/>
            <person name="Meyer T.E."/>
        </authorList>
    </citation>
    <scope>NUCLEOTIDE SEQUENCE [LARGE SCALE GENOMIC DNA]</scope>
    <source>
        <strain evidence="10 11">DSM 19078</strain>
    </source>
</reference>
<keyword evidence="5" id="KW-0375">Hydrogen ion transport</keyword>